<reference evidence="6 7" key="1">
    <citation type="journal article" date="2016" name="Nat. Commun.">
        <title>Thousands of microbial genomes shed light on interconnected biogeochemical processes in an aquifer system.</title>
        <authorList>
            <person name="Anantharaman K."/>
            <person name="Brown C.T."/>
            <person name="Hug L.A."/>
            <person name="Sharon I."/>
            <person name="Castelle C.J."/>
            <person name="Probst A.J."/>
            <person name="Thomas B.C."/>
            <person name="Singh A."/>
            <person name="Wilkins M.J."/>
            <person name="Karaoz U."/>
            <person name="Brodie E.L."/>
            <person name="Williams K.H."/>
            <person name="Hubbard S.S."/>
            <person name="Banfield J.F."/>
        </authorList>
    </citation>
    <scope>NUCLEOTIDE SEQUENCE [LARGE SCALE GENOMIC DNA]</scope>
</reference>
<gene>
    <name evidence="6" type="ORF">A2995_01715</name>
</gene>
<organism evidence="6 7">
    <name type="scientific">Candidatus Nomurabacteria bacterium RIFCSPLOWO2_01_FULL_33_24</name>
    <dbReference type="NCBI Taxonomy" id="1801765"/>
    <lineage>
        <taxon>Bacteria</taxon>
        <taxon>Candidatus Nomuraibacteriota</taxon>
    </lineage>
</organism>
<evidence type="ECO:0000313" key="7">
    <source>
        <dbReference type="Proteomes" id="UP000185809"/>
    </source>
</evidence>
<evidence type="ECO:0000256" key="3">
    <source>
        <dbReference type="ARBA" id="ARBA00022989"/>
    </source>
</evidence>
<keyword evidence="2 5" id="KW-0812">Transmembrane</keyword>
<dbReference type="GO" id="GO:0012505">
    <property type="term" value="C:endomembrane system"/>
    <property type="evidence" value="ECO:0007669"/>
    <property type="project" value="UniProtKB-SubCell"/>
</dbReference>
<accession>A0A1F6X1R0</accession>
<name>A0A1F6X1R0_9BACT</name>
<protein>
    <recommendedName>
        <fullName evidence="8">Steroid 5-alpha reductase C-terminal domain-containing protein</fullName>
    </recommendedName>
</protein>
<dbReference type="Pfam" id="PF04191">
    <property type="entry name" value="PEMT"/>
    <property type="match status" value="1"/>
</dbReference>
<evidence type="ECO:0000256" key="2">
    <source>
        <dbReference type="ARBA" id="ARBA00022692"/>
    </source>
</evidence>
<dbReference type="AlphaFoldDB" id="A0A1F6X1R0"/>
<evidence type="ECO:0008006" key="8">
    <source>
        <dbReference type="Google" id="ProtNLM"/>
    </source>
</evidence>
<sequence>MDNINEQNEDKEVKIHHFLAYSPMIYLIGLIAGFFADILYPVKIIPETIVLPIGFVLIILSPMLILWAQHSSRNFRKEKKLAKIETKDFCKGPYRLTRNPTYLGLFFLVLGFGILANAILIVLMAVISFLIVNFIFLKKEEKLLERKFGGEYLEYKKSVRRWLGKK</sequence>
<feature type="transmembrane region" description="Helical" evidence="5">
    <location>
        <begin position="20"/>
        <end position="42"/>
    </location>
</feature>
<comment type="subcellular location">
    <subcellularLocation>
        <location evidence="1">Endomembrane system</location>
        <topology evidence="1">Multi-pass membrane protein</topology>
    </subcellularLocation>
</comment>
<dbReference type="InterPro" id="IPR052527">
    <property type="entry name" value="Metal_cation-efflux_comp"/>
</dbReference>
<evidence type="ECO:0000256" key="5">
    <source>
        <dbReference type="SAM" id="Phobius"/>
    </source>
</evidence>
<keyword evidence="4 5" id="KW-0472">Membrane</keyword>
<dbReference type="Proteomes" id="UP000185809">
    <property type="component" value="Unassembled WGS sequence"/>
</dbReference>
<dbReference type="PANTHER" id="PTHR43847">
    <property type="entry name" value="BLL3993 PROTEIN"/>
    <property type="match status" value="1"/>
</dbReference>
<feature type="transmembrane region" description="Helical" evidence="5">
    <location>
        <begin position="104"/>
        <end position="137"/>
    </location>
</feature>
<evidence type="ECO:0000313" key="6">
    <source>
        <dbReference type="EMBL" id="OGI88052.1"/>
    </source>
</evidence>
<keyword evidence="3 5" id="KW-1133">Transmembrane helix</keyword>
<feature type="transmembrane region" description="Helical" evidence="5">
    <location>
        <begin position="49"/>
        <end position="68"/>
    </location>
</feature>
<evidence type="ECO:0000256" key="4">
    <source>
        <dbReference type="ARBA" id="ARBA00023136"/>
    </source>
</evidence>
<dbReference type="PANTHER" id="PTHR43847:SF1">
    <property type="entry name" value="BLL3993 PROTEIN"/>
    <property type="match status" value="1"/>
</dbReference>
<dbReference type="EMBL" id="MFUP01000006">
    <property type="protein sequence ID" value="OGI88052.1"/>
    <property type="molecule type" value="Genomic_DNA"/>
</dbReference>
<comment type="caution">
    <text evidence="6">The sequence shown here is derived from an EMBL/GenBank/DDBJ whole genome shotgun (WGS) entry which is preliminary data.</text>
</comment>
<dbReference type="Gene3D" id="1.20.120.1630">
    <property type="match status" value="1"/>
</dbReference>
<evidence type="ECO:0000256" key="1">
    <source>
        <dbReference type="ARBA" id="ARBA00004127"/>
    </source>
</evidence>
<dbReference type="InterPro" id="IPR007318">
    <property type="entry name" value="Phopholipid_MeTrfase"/>
</dbReference>
<proteinExistence type="predicted"/>